<dbReference type="PANTHER" id="PTHR47338:SF5">
    <property type="entry name" value="ZN(II)2CYS6 TRANSCRIPTION FACTOR (EUROFUNG)"/>
    <property type="match status" value="1"/>
</dbReference>
<organism evidence="9 10">
    <name type="scientific">Penicillium daleae</name>
    <dbReference type="NCBI Taxonomy" id="63821"/>
    <lineage>
        <taxon>Eukaryota</taxon>
        <taxon>Fungi</taxon>
        <taxon>Dikarya</taxon>
        <taxon>Ascomycota</taxon>
        <taxon>Pezizomycotina</taxon>
        <taxon>Eurotiomycetes</taxon>
        <taxon>Eurotiomycetidae</taxon>
        <taxon>Eurotiales</taxon>
        <taxon>Aspergillaceae</taxon>
        <taxon>Penicillium</taxon>
    </lineage>
</organism>
<dbReference type="InterPro" id="IPR036864">
    <property type="entry name" value="Zn2-C6_fun-type_DNA-bd_sf"/>
</dbReference>
<dbReference type="AlphaFoldDB" id="A0AAD6C9M2"/>
<dbReference type="InterPro" id="IPR050815">
    <property type="entry name" value="TF_fung"/>
</dbReference>
<dbReference type="Gene3D" id="4.10.240.10">
    <property type="entry name" value="Zn(2)-C6 fungal-type DNA-binding domain"/>
    <property type="match status" value="1"/>
</dbReference>
<dbReference type="PANTHER" id="PTHR47338">
    <property type="entry name" value="ZN(II)2CYS6 TRANSCRIPTION FACTOR (EUROFUNG)-RELATED"/>
    <property type="match status" value="1"/>
</dbReference>
<dbReference type="InterPro" id="IPR001138">
    <property type="entry name" value="Zn2Cys6_DnaBD"/>
</dbReference>
<feature type="domain" description="Zn(2)-C6 fungal-type" evidence="8">
    <location>
        <begin position="26"/>
        <end position="56"/>
    </location>
</feature>
<feature type="region of interest" description="Disordered" evidence="7">
    <location>
        <begin position="561"/>
        <end position="615"/>
    </location>
</feature>
<keyword evidence="3" id="KW-0805">Transcription regulation</keyword>
<reference evidence="9" key="1">
    <citation type="submission" date="2022-12" db="EMBL/GenBank/DDBJ databases">
        <authorList>
            <person name="Petersen C."/>
        </authorList>
    </citation>
    <scope>NUCLEOTIDE SEQUENCE</scope>
    <source>
        <strain evidence="9">IBT 16125</strain>
    </source>
</reference>
<accession>A0AAD6C9M2</accession>
<evidence type="ECO:0000256" key="3">
    <source>
        <dbReference type="ARBA" id="ARBA00023015"/>
    </source>
</evidence>
<protein>
    <recommendedName>
        <fullName evidence="8">Zn(2)-C6 fungal-type domain-containing protein</fullName>
    </recommendedName>
</protein>
<dbReference type="CDD" id="cd00067">
    <property type="entry name" value="GAL4"/>
    <property type="match status" value="1"/>
</dbReference>
<dbReference type="PROSITE" id="PS00463">
    <property type="entry name" value="ZN2_CY6_FUNGAL_1"/>
    <property type="match status" value="1"/>
</dbReference>
<keyword evidence="10" id="KW-1185">Reference proteome</keyword>
<evidence type="ECO:0000259" key="8">
    <source>
        <dbReference type="PROSITE" id="PS50048"/>
    </source>
</evidence>
<sequence>MSSGPVRETRKRRRPAHLPGQRAPIACIPCRQRKIRCTSGWPSCRSCLKRSIECRYAGISQGSSTVGPALRSPTSECLPEQDPVALSQISTTELLQAAEFFRDNFGSNLLFFFDPLTFATTFSNGELSQSLTFGVLALVARVSSWSSVAESWKYYNTARELLQNSCDDLSLHGIQTYLILCVYEVGCGLESRAWIHLGNAIRMAQILRLPVMDKPSSPFDWGKPEQSGDEDLLAGELKRRTFWSCFFLDRLLSNGRDRPSGIQEQDICCDLPVSEEDLVFRRFNQSLQLSDPAVWQKGKHNLYVLLIRILFILGDITAWHGRGGRHTDKREPWKTGMPFTNLDERLSEWEEQIPVHLRYSLDAFTALSMISISQSKLWGLTYLFFFLAKASLHREYYPFVPRKGYTPCEGPFDPASTPDDWESPPPGWREDSVVKLLKSSQLIIELYGWMMAKLSPFPGVYPFMGLCLMTSTSVNLFLMSLDETGVDQFISRNDIGSSLENGIKAMENLKPFWDLPAYWINQLSLYRALLERSKTIDQPISKEGSRRLTDGIMNYLRETRGAREDQDSSLLQIHSTEPPISRPRTIDQSKDHLNTPSDEGATSNPDRGASDLFETPIPDGSQVFQFNPSVPVLDDLLGDHITALANWEYFQFAWH</sequence>
<evidence type="ECO:0000256" key="6">
    <source>
        <dbReference type="ARBA" id="ARBA00023242"/>
    </source>
</evidence>
<dbReference type="EMBL" id="JAPVEA010000005">
    <property type="protein sequence ID" value="KAJ5454385.1"/>
    <property type="molecule type" value="Genomic_DNA"/>
</dbReference>
<dbReference type="CDD" id="cd12148">
    <property type="entry name" value="fungal_TF_MHR"/>
    <property type="match status" value="1"/>
</dbReference>
<dbReference type="GO" id="GO:0008270">
    <property type="term" value="F:zinc ion binding"/>
    <property type="evidence" value="ECO:0007669"/>
    <property type="project" value="InterPro"/>
</dbReference>
<comment type="subcellular location">
    <subcellularLocation>
        <location evidence="1">Nucleus</location>
    </subcellularLocation>
</comment>
<reference evidence="9" key="2">
    <citation type="journal article" date="2023" name="IMA Fungus">
        <title>Comparative genomic study of the Penicillium genus elucidates a diverse pangenome and 15 lateral gene transfer events.</title>
        <authorList>
            <person name="Petersen C."/>
            <person name="Sorensen T."/>
            <person name="Nielsen M.R."/>
            <person name="Sondergaard T.E."/>
            <person name="Sorensen J.L."/>
            <person name="Fitzpatrick D.A."/>
            <person name="Frisvad J.C."/>
            <person name="Nielsen K.L."/>
        </authorList>
    </citation>
    <scope>NUCLEOTIDE SEQUENCE</scope>
    <source>
        <strain evidence="9">IBT 16125</strain>
    </source>
</reference>
<dbReference type="SMART" id="SM00066">
    <property type="entry name" value="GAL4"/>
    <property type="match status" value="1"/>
</dbReference>
<feature type="compositionally biased region" description="Basic and acidic residues" evidence="7">
    <location>
        <begin position="584"/>
        <end position="593"/>
    </location>
</feature>
<dbReference type="RefSeq" id="XP_056767341.1">
    <property type="nucleotide sequence ID" value="XM_056908723.1"/>
</dbReference>
<keyword evidence="5" id="KW-0804">Transcription</keyword>
<keyword evidence="2" id="KW-0479">Metal-binding</keyword>
<dbReference type="GO" id="GO:0006351">
    <property type="term" value="P:DNA-templated transcription"/>
    <property type="evidence" value="ECO:0007669"/>
    <property type="project" value="InterPro"/>
</dbReference>
<keyword evidence="6" id="KW-0539">Nucleus</keyword>
<evidence type="ECO:0000256" key="4">
    <source>
        <dbReference type="ARBA" id="ARBA00023125"/>
    </source>
</evidence>
<dbReference type="GO" id="GO:0000981">
    <property type="term" value="F:DNA-binding transcription factor activity, RNA polymerase II-specific"/>
    <property type="evidence" value="ECO:0007669"/>
    <property type="project" value="InterPro"/>
</dbReference>
<dbReference type="GO" id="GO:0003677">
    <property type="term" value="F:DNA binding"/>
    <property type="evidence" value="ECO:0007669"/>
    <property type="project" value="UniProtKB-KW"/>
</dbReference>
<dbReference type="InterPro" id="IPR007219">
    <property type="entry name" value="XnlR_reg_dom"/>
</dbReference>
<dbReference type="GeneID" id="81598966"/>
<evidence type="ECO:0000256" key="5">
    <source>
        <dbReference type="ARBA" id="ARBA00023163"/>
    </source>
</evidence>
<dbReference type="Pfam" id="PF00172">
    <property type="entry name" value="Zn_clus"/>
    <property type="match status" value="1"/>
</dbReference>
<dbReference type="SUPFAM" id="SSF57701">
    <property type="entry name" value="Zn2/Cys6 DNA-binding domain"/>
    <property type="match status" value="1"/>
</dbReference>
<name>A0AAD6C9M2_9EURO</name>
<evidence type="ECO:0000256" key="1">
    <source>
        <dbReference type="ARBA" id="ARBA00004123"/>
    </source>
</evidence>
<evidence type="ECO:0000313" key="9">
    <source>
        <dbReference type="EMBL" id="KAJ5454385.1"/>
    </source>
</evidence>
<evidence type="ECO:0000313" key="10">
    <source>
        <dbReference type="Proteomes" id="UP001213681"/>
    </source>
</evidence>
<dbReference type="Pfam" id="PF04082">
    <property type="entry name" value="Fungal_trans"/>
    <property type="match status" value="1"/>
</dbReference>
<evidence type="ECO:0000256" key="7">
    <source>
        <dbReference type="SAM" id="MobiDB-lite"/>
    </source>
</evidence>
<dbReference type="PROSITE" id="PS50048">
    <property type="entry name" value="ZN2_CY6_FUNGAL_2"/>
    <property type="match status" value="1"/>
</dbReference>
<dbReference type="SMART" id="SM00906">
    <property type="entry name" value="Fungal_trans"/>
    <property type="match status" value="1"/>
</dbReference>
<dbReference type="GO" id="GO:0005634">
    <property type="term" value="C:nucleus"/>
    <property type="evidence" value="ECO:0007669"/>
    <property type="project" value="UniProtKB-SubCell"/>
</dbReference>
<evidence type="ECO:0000256" key="2">
    <source>
        <dbReference type="ARBA" id="ARBA00022723"/>
    </source>
</evidence>
<gene>
    <name evidence="9" type="ORF">N7458_005341</name>
</gene>
<proteinExistence type="predicted"/>
<comment type="caution">
    <text evidence="9">The sequence shown here is derived from an EMBL/GenBank/DDBJ whole genome shotgun (WGS) entry which is preliminary data.</text>
</comment>
<feature type="compositionally biased region" description="Polar residues" evidence="7">
    <location>
        <begin position="594"/>
        <end position="605"/>
    </location>
</feature>
<keyword evidence="4" id="KW-0238">DNA-binding</keyword>
<dbReference type="Proteomes" id="UP001213681">
    <property type="component" value="Unassembled WGS sequence"/>
</dbReference>